<dbReference type="RefSeq" id="WP_379892109.1">
    <property type="nucleotide sequence ID" value="NZ_CBCSCT010000022.1"/>
</dbReference>
<protein>
    <submittedName>
        <fullName evidence="1">Uncharacterized protein</fullName>
    </submittedName>
</protein>
<comment type="caution">
    <text evidence="1">The sequence shown here is derived from an EMBL/GenBank/DDBJ whole genome shotgun (WGS) entry which is preliminary data.</text>
</comment>
<organism evidence="1 2">
    <name type="scientific">Marinicrinis lubricantis</name>
    <dbReference type="NCBI Taxonomy" id="2086470"/>
    <lineage>
        <taxon>Bacteria</taxon>
        <taxon>Bacillati</taxon>
        <taxon>Bacillota</taxon>
        <taxon>Bacilli</taxon>
        <taxon>Bacillales</taxon>
        <taxon>Paenibacillaceae</taxon>
    </lineage>
</organism>
<reference evidence="2" key="1">
    <citation type="journal article" date="2019" name="Int. J. Syst. Evol. Microbiol.">
        <title>The Global Catalogue of Microorganisms (GCM) 10K type strain sequencing project: providing services to taxonomists for standard genome sequencing and annotation.</title>
        <authorList>
            <consortium name="The Broad Institute Genomics Platform"/>
            <consortium name="The Broad Institute Genome Sequencing Center for Infectious Disease"/>
            <person name="Wu L."/>
            <person name="Ma J."/>
        </authorList>
    </citation>
    <scope>NUCLEOTIDE SEQUENCE [LARGE SCALE GENOMIC DNA]</scope>
    <source>
        <strain evidence="2">CCM 8749</strain>
    </source>
</reference>
<name>A0ABW1IJX3_9BACL</name>
<accession>A0ABW1IJX3</accession>
<sequence>MSMTQSQSSEELSILAEYKCIPHRPNDLNISDMKRQFFKTFLIRLGEDPAMSEKNKKPVRPLAEWIMKTGYSMEQCFEFDQQSGELLPQQRPQIDMAKLLNLCFKQHNMDCTADDLMLHIIQGGTLQSFLDRVD</sequence>
<evidence type="ECO:0000313" key="2">
    <source>
        <dbReference type="Proteomes" id="UP001596250"/>
    </source>
</evidence>
<proteinExistence type="predicted"/>
<keyword evidence="2" id="KW-1185">Reference proteome</keyword>
<gene>
    <name evidence="1" type="ORF">ACFPXP_02610</name>
</gene>
<evidence type="ECO:0000313" key="1">
    <source>
        <dbReference type="EMBL" id="MFC5985354.1"/>
    </source>
</evidence>
<dbReference type="EMBL" id="JBHSQV010000013">
    <property type="protein sequence ID" value="MFC5985354.1"/>
    <property type="molecule type" value="Genomic_DNA"/>
</dbReference>
<dbReference type="Proteomes" id="UP001596250">
    <property type="component" value="Unassembled WGS sequence"/>
</dbReference>